<dbReference type="AlphaFoldDB" id="A0AAD8AAJ1"/>
<reference evidence="1" key="2">
    <citation type="submission" date="2023-05" db="EMBL/GenBank/DDBJ databases">
        <authorList>
            <person name="Fouks B."/>
        </authorList>
    </citation>
    <scope>NUCLEOTIDE SEQUENCE</scope>
    <source>
        <strain evidence="1">Stay&amp;Tobe</strain>
        <tissue evidence="1">Testes</tissue>
    </source>
</reference>
<proteinExistence type="predicted"/>
<sequence>LSAYRRLGNNLVKSENANKDIYVFECSQERNKEKIMESWDLQSGGMCAEAKEFAEKSAVKHAVTVSVNEGCRFILATNRKYSGSLPCSLVEMKPLFTIVRQDETSADIRAAHL</sequence>
<evidence type="ECO:0000313" key="1">
    <source>
        <dbReference type="EMBL" id="KAJ9595536.1"/>
    </source>
</evidence>
<feature type="non-terminal residue" evidence="1">
    <location>
        <position position="113"/>
    </location>
</feature>
<dbReference type="EMBL" id="JASPKZ010002332">
    <property type="protein sequence ID" value="KAJ9595536.1"/>
    <property type="molecule type" value="Genomic_DNA"/>
</dbReference>
<dbReference type="Proteomes" id="UP001233999">
    <property type="component" value="Unassembled WGS sequence"/>
</dbReference>
<keyword evidence="2" id="KW-1185">Reference proteome</keyword>
<name>A0AAD8AAJ1_DIPPU</name>
<evidence type="ECO:0000313" key="2">
    <source>
        <dbReference type="Proteomes" id="UP001233999"/>
    </source>
</evidence>
<comment type="caution">
    <text evidence="1">The sequence shown here is derived from an EMBL/GenBank/DDBJ whole genome shotgun (WGS) entry which is preliminary data.</text>
</comment>
<protein>
    <submittedName>
        <fullName evidence="1">Uncharacterized protein</fullName>
    </submittedName>
</protein>
<feature type="non-terminal residue" evidence="1">
    <location>
        <position position="1"/>
    </location>
</feature>
<gene>
    <name evidence="1" type="ORF">L9F63_013301</name>
</gene>
<reference evidence="1" key="1">
    <citation type="journal article" date="2023" name="IScience">
        <title>Live-bearing cockroach genome reveals convergent evolutionary mechanisms linked to viviparity in insects and beyond.</title>
        <authorList>
            <person name="Fouks B."/>
            <person name="Harrison M.C."/>
            <person name="Mikhailova A.A."/>
            <person name="Marchal E."/>
            <person name="English S."/>
            <person name="Carruthers M."/>
            <person name="Jennings E.C."/>
            <person name="Chiamaka E.L."/>
            <person name="Frigard R.A."/>
            <person name="Pippel M."/>
            <person name="Attardo G.M."/>
            <person name="Benoit J.B."/>
            <person name="Bornberg-Bauer E."/>
            <person name="Tobe S.S."/>
        </authorList>
    </citation>
    <scope>NUCLEOTIDE SEQUENCE</scope>
    <source>
        <strain evidence="1">Stay&amp;Tobe</strain>
    </source>
</reference>
<accession>A0AAD8AAJ1</accession>
<organism evidence="1 2">
    <name type="scientific">Diploptera punctata</name>
    <name type="common">Pacific beetle cockroach</name>
    <dbReference type="NCBI Taxonomy" id="6984"/>
    <lineage>
        <taxon>Eukaryota</taxon>
        <taxon>Metazoa</taxon>
        <taxon>Ecdysozoa</taxon>
        <taxon>Arthropoda</taxon>
        <taxon>Hexapoda</taxon>
        <taxon>Insecta</taxon>
        <taxon>Pterygota</taxon>
        <taxon>Neoptera</taxon>
        <taxon>Polyneoptera</taxon>
        <taxon>Dictyoptera</taxon>
        <taxon>Blattodea</taxon>
        <taxon>Blaberoidea</taxon>
        <taxon>Blaberidae</taxon>
        <taxon>Diplopterinae</taxon>
        <taxon>Diploptera</taxon>
    </lineage>
</organism>